<dbReference type="Gene3D" id="3.30.70.640">
    <property type="entry name" value="Molybdopterin cofactor biosynthesis C (MoaC) domain"/>
    <property type="match status" value="1"/>
</dbReference>
<proteinExistence type="predicted"/>
<evidence type="ECO:0000256" key="3">
    <source>
        <dbReference type="ARBA" id="ARBA00055087"/>
    </source>
</evidence>
<accession>A0ABS9J4F2</accession>
<evidence type="ECO:0000256" key="2">
    <source>
        <dbReference type="ARBA" id="ARBA00023150"/>
    </source>
</evidence>
<evidence type="ECO:0000259" key="4">
    <source>
        <dbReference type="SMART" id="SM00852"/>
    </source>
</evidence>
<dbReference type="Proteomes" id="UP000829517">
    <property type="component" value="Unassembled WGS sequence"/>
</dbReference>
<dbReference type="CDD" id="cd00886">
    <property type="entry name" value="MogA_MoaB"/>
    <property type="match status" value="1"/>
</dbReference>
<evidence type="ECO:0000313" key="5">
    <source>
        <dbReference type="EMBL" id="MCF8715295.1"/>
    </source>
</evidence>
<dbReference type="InterPro" id="IPR051920">
    <property type="entry name" value="MPT_Adenylyltrnsfr/MoaC-Rel"/>
</dbReference>
<dbReference type="PANTHER" id="PTHR43764:SF1">
    <property type="entry name" value="MOLYBDOPTERIN MOLYBDOTRANSFERASE"/>
    <property type="match status" value="1"/>
</dbReference>
<comment type="function">
    <text evidence="3">Catalyzes the conversion of (8S)-3',8-cyclo-7,8-dihydroguanosine 5'-triphosphate to cyclic pyranopterin monophosphate (cPMP).</text>
</comment>
<dbReference type="Pfam" id="PF00994">
    <property type="entry name" value="MoCF_biosynth"/>
    <property type="match status" value="1"/>
</dbReference>
<dbReference type="InterPro" id="IPR001453">
    <property type="entry name" value="MoaB/Mog_dom"/>
</dbReference>
<dbReference type="SUPFAM" id="SSF53218">
    <property type="entry name" value="Molybdenum cofactor biosynthesis proteins"/>
    <property type="match status" value="1"/>
</dbReference>
<dbReference type="NCBIfam" id="TIGR00177">
    <property type="entry name" value="molyb_syn"/>
    <property type="match status" value="1"/>
</dbReference>
<protein>
    <submittedName>
        <fullName evidence="5">Bifunctional molybdenum cofactor biosynthesis protein MoaC/MoaB</fullName>
    </submittedName>
</protein>
<gene>
    <name evidence="5" type="ORF">JM658_10695</name>
</gene>
<evidence type="ECO:0000256" key="1">
    <source>
        <dbReference type="ARBA" id="ARBA00005046"/>
    </source>
</evidence>
<feature type="domain" description="MoaB/Mog" evidence="4">
    <location>
        <begin position="143"/>
        <end position="285"/>
    </location>
</feature>
<dbReference type="SMART" id="SM00852">
    <property type="entry name" value="MoCF_biosynth"/>
    <property type="match status" value="1"/>
</dbReference>
<evidence type="ECO:0000313" key="6">
    <source>
        <dbReference type="Proteomes" id="UP000829517"/>
    </source>
</evidence>
<dbReference type="SUPFAM" id="SSF55040">
    <property type="entry name" value="Molybdenum cofactor biosynthesis protein C, MoaC"/>
    <property type="match status" value="1"/>
</dbReference>
<dbReference type="InterPro" id="IPR036522">
    <property type="entry name" value="MoaC_sf"/>
</dbReference>
<name>A0ABS9J4F2_9FLAO</name>
<dbReference type="Pfam" id="PF01967">
    <property type="entry name" value="MoaC"/>
    <property type="match status" value="1"/>
</dbReference>
<dbReference type="InterPro" id="IPR036425">
    <property type="entry name" value="MoaB/Mog-like_dom_sf"/>
</dbReference>
<dbReference type="PANTHER" id="PTHR43764">
    <property type="entry name" value="MOLYBDENUM COFACTOR BIOSYNTHESIS"/>
    <property type="match status" value="1"/>
</dbReference>
<keyword evidence="6" id="KW-1185">Reference proteome</keyword>
<reference evidence="5 6" key="1">
    <citation type="submission" date="2021-01" db="EMBL/GenBank/DDBJ databases">
        <title>Genome sequencing of Joostella atrarenae M1-2 (= KCTC 23194).</title>
        <authorList>
            <person name="Zakaria M.R."/>
            <person name="Lam M.Q."/>
            <person name="Chong C.S."/>
        </authorList>
    </citation>
    <scope>NUCLEOTIDE SEQUENCE [LARGE SCALE GENOMIC DNA]</scope>
    <source>
        <strain evidence="5 6">M1-2</strain>
    </source>
</reference>
<dbReference type="Gene3D" id="3.40.980.10">
    <property type="entry name" value="MoaB/Mog-like domain"/>
    <property type="match status" value="1"/>
</dbReference>
<dbReference type="EMBL" id="JAETXX010000006">
    <property type="protein sequence ID" value="MCF8715295.1"/>
    <property type="molecule type" value="Genomic_DNA"/>
</dbReference>
<sequence>MNDISREIKTACTSIAAITITLNEELIPLYKKEVFTLVKTGAQLAVKNAFSIIPDVYPALLDSIDITDELEGEELTFTVSVKAIHKTNLDSEAMLGASVAAITLVNTFETKDAGIAIGALRIVKSKSALKGFKRIFPSNLKAAVIVCSDSISDGKKEDRAGKAIIEKLKESSIEISNYEIIPDEAVIIAEKALELSKTNNLLIYTGGTGLSYRDVTPEALEPIIERRIPGIEEAIRSYGQERMPFAMLSRSVAGTIGNCLVLALPGSTNGASESMEAIFPHVLHVFKILRGQQHD</sequence>
<keyword evidence="2" id="KW-0501">Molybdenum cofactor biosynthesis</keyword>
<organism evidence="5 6">
    <name type="scientific">Joostella atrarenae</name>
    <dbReference type="NCBI Taxonomy" id="679257"/>
    <lineage>
        <taxon>Bacteria</taxon>
        <taxon>Pseudomonadati</taxon>
        <taxon>Bacteroidota</taxon>
        <taxon>Flavobacteriia</taxon>
        <taxon>Flavobacteriales</taxon>
        <taxon>Flavobacteriaceae</taxon>
        <taxon>Joostella</taxon>
    </lineage>
</organism>
<dbReference type="InterPro" id="IPR002820">
    <property type="entry name" value="Mopterin_CF_biosynth-C_dom"/>
</dbReference>
<comment type="caution">
    <text evidence="5">The sequence shown here is derived from an EMBL/GenBank/DDBJ whole genome shotgun (WGS) entry which is preliminary data.</text>
</comment>
<comment type="pathway">
    <text evidence="1">Cofactor biosynthesis; molybdopterin biosynthesis.</text>
</comment>
<dbReference type="RefSeq" id="WP_236959259.1">
    <property type="nucleotide sequence ID" value="NZ_JAETXX010000006.1"/>
</dbReference>